<dbReference type="EMBL" id="JBHSCW010000003">
    <property type="protein sequence ID" value="MFC4351234.1"/>
    <property type="molecule type" value="Genomic_DNA"/>
</dbReference>
<keyword evidence="12" id="KW-1185">Reference proteome</keyword>
<evidence type="ECO:0000256" key="5">
    <source>
        <dbReference type="ARBA" id="ARBA00022842"/>
    </source>
</evidence>
<evidence type="ECO:0000256" key="7">
    <source>
        <dbReference type="HAMAP-Rule" id="MF_00802"/>
    </source>
</evidence>
<feature type="domain" description="Glutamate-ammonia ligase adenylyltransferase repeated" evidence="9">
    <location>
        <begin position="575"/>
        <end position="818"/>
    </location>
</feature>
<feature type="region of interest" description="Adenylyl transferase" evidence="7">
    <location>
        <begin position="470"/>
        <end position="992"/>
    </location>
</feature>
<comment type="similarity">
    <text evidence="7">Belongs to the GlnE family.</text>
</comment>
<feature type="domain" description="PII-uridylyltransferase/Glutamine-synthetase adenylyltransferase" evidence="10">
    <location>
        <begin position="334"/>
        <end position="463"/>
    </location>
</feature>
<comment type="function">
    <text evidence="7">Involved in the regulation of glutamine synthetase GlnA, a key enzyme in the process to assimilate ammonia. When cellular nitrogen levels are high, the C-terminal adenylyl transferase (AT) inactivates GlnA by covalent transfer of an adenylyl group from ATP to specific tyrosine residue of GlnA, thus reducing its activity. Conversely, when nitrogen levels are low, the N-terminal adenylyl removase (AR) activates GlnA by removing the adenylyl group by phosphorolysis, increasing its activity. The regulatory region of GlnE binds the signal transduction protein PII (GlnB) which indicates the nitrogen status of the cell.</text>
</comment>
<keyword evidence="2 7" id="KW-0548">Nucleotidyltransferase</keyword>
<protein>
    <recommendedName>
        <fullName evidence="7">Bifunctional glutamine synthetase adenylyltransferase/adenylyl-removing enzyme</fullName>
    </recommendedName>
    <alternativeName>
        <fullName evidence="7">ATP:glutamine synthetase adenylyltransferase</fullName>
    </alternativeName>
    <alternativeName>
        <fullName evidence="7">ATase</fullName>
    </alternativeName>
    <domain>
        <recommendedName>
            <fullName evidence="7">Glutamine synthetase adenylyl-L-tyrosine phosphorylase</fullName>
            <ecNumber evidence="7">2.7.7.89</ecNumber>
        </recommendedName>
        <alternativeName>
            <fullName evidence="7">Adenylyl removase</fullName>
            <shortName evidence="7">AR</shortName>
            <shortName evidence="7">AT-N</shortName>
        </alternativeName>
    </domain>
    <domain>
        <recommendedName>
            <fullName evidence="7">Glutamine synthetase adenylyl transferase</fullName>
            <ecNumber evidence="7">2.7.7.42</ecNumber>
        </recommendedName>
        <alternativeName>
            <fullName evidence="7">Adenylyl transferase</fullName>
            <shortName evidence="7">AT</shortName>
            <shortName evidence="7">AT-C</shortName>
        </alternativeName>
    </domain>
</protein>
<accession>A0ABV8UJK9</accession>
<evidence type="ECO:0000313" key="12">
    <source>
        <dbReference type="Proteomes" id="UP001595799"/>
    </source>
</evidence>
<dbReference type="InterPro" id="IPR013546">
    <property type="entry name" value="PII_UdlTrfase/GS_AdlTrfase"/>
</dbReference>
<feature type="region of interest" description="Disordered" evidence="8">
    <location>
        <begin position="1"/>
        <end position="21"/>
    </location>
</feature>
<name>A0ABV8UJK9_9PROT</name>
<evidence type="ECO:0000256" key="6">
    <source>
        <dbReference type="ARBA" id="ARBA00023268"/>
    </source>
</evidence>
<evidence type="ECO:0000256" key="4">
    <source>
        <dbReference type="ARBA" id="ARBA00022840"/>
    </source>
</evidence>
<dbReference type="InterPro" id="IPR023057">
    <property type="entry name" value="GlnE"/>
</dbReference>
<keyword evidence="6 7" id="KW-0511">Multifunctional enzyme</keyword>
<dbReference type="Pfam" id="PF08335">
    <property type="entry name" value="GlnD_UR_UTase"/>
    <property type="match status" value="2"/>
</dbReference>
<keyword evidence="4 7" id="KW-0067">ATP-binding</keyword>
<dbReference type="NCBIfam" id="NF010706">
    <property type="entry name" value="PRK14108.1"/>
    <property type="match status" value="1"/>
</dbReference>
<keyword evidence="1 7" id="KW-0808">Transferase</keyword>
<dbReference type="CDD" id="cd05401">
    <property type="entry name" value="NT_GlnE_GlnD_like"/>
    <property type="match status" value="2"/>
</dbReference>
<feature type="region of interest" description="Adenylyl removase" evidence="7">
    <location>
        <begin position="1"/>
        <end position="468"/>
    </location>
</feature>
<feature type="domain" description="PII-uridylyltransferase/Glutamine-synthetase adenylyltransferase" evidence="10">
    <location>
        <begin position="839"/>
        <end position="974"/>
    </location>
</feature>
<sequence>MMSSGFLSQINELPPPGDKEKRRVAREHLAERLERLEETDQHTVKKALEHAPTEQLLDVIFGYSPYLTQSLLSDLPWVVSVLEQEPKKTFRDIQQDCRDHVLHSRETSEAMRLLRRSKRRMALFLALCDITGLLDVTQVTETLSEFADTALNAAVAHLLLRADERGELVLSDKENPLDSCGYFVLAMGKYGAEELNYSSDIDLIVLYSPERIDYQGKRDLQSLMVRMTQDLARMLDERTAEGYVFRTDLRLRPDPGATPLALSVNAALSYYESTGQNWERAAMIKARAVAGDLELGTWFLDELKPFIWRKHLDFWTIQDIHSIKRQIYAQKGGEAIEVEGHNIKLGRGGIREIEFFVQVQQLIFGGREPELRSARTLEALERLEEAQRISQDAREDLQAGYCFLRTLEHRLQMIEDQQTHSLPESSARLGDIAGFMGYENTAEFREALLAHLRNVERHYADLFEEAPSLAGPGNLVFTGGEPEPNTLQTLEKLGYRDGDKVFQIVRAWHHGRYRATRSTRARQILTELMPALIGQFAETLDPDTALARFDSFLSGLPAGVQLFSLLYQNPKLLEVLGDIMGRAPALADHLSRNSGLLEAVLDPDFFEPLPDEETLEARLKEDLKLSRDFEDSLDIVRRWTADHRFQVGVQILRNSISSIEASTALSNLAEAVIRALTPIVEQQMAELHGRISQGGLVVLALGKLGGREMTFSSDLDLVFLYRTGDDHAESDGQKPLSASVYYGRLAQRIITALTALTAEGQLYEVDPRLRPSGAAGPIALSINGFAKYQKNDAWTWEHMALTKARTIYGDAALRKELEEEIRNVLTVPRNPHKLLAAVHEMRLRIEKQHPARSIWDCKYVRGGLYDLDFLAQYLQLKHAAEQPDVIRPSSEAAFQALAQAGLIPTEEEKGLVEAAQLFRRVQNFLRLTAGDNFDEAQAGHSLKAALAKATEMDNFEGLKDTLTSNAQLVSRYYQERIEEPARELTDTDKANL</sequence>
<dbReference type="PANTHER" id="PTHR30621">
    <property type="entry name" value="GLUTAMINE SYNTHETASE ADENYLYLTRANSFERASE"/>
    <property type="match status" value="1"/>
</dbReference>
<comment type="catalytic activity">
    <reaction evidence="7">
        <text>[glutamine synthetase]-L-tyrosine + ATP = [glutamine synthetase]-O(4)-(5'-adenylyl)-L-tyrosine + diphosphate</text>
        <dbReference type="Rhea" id="RHEA:18589"/>
        <dbReference type="Rhea" id="RHEA-COMP:10660"/>
        <dbReference type="Rhea" id="RHEA-COMP:10661"/>
        <dbReference type="ChEBI" id="CHEBI:30616"/>
        <dbReference type="ChEBI" id="CHEBI:33019"/>
        <dbReference type="ChEBI" id="CHEBI:46858"/>
        <dbReference type="ChEBI" id="CHEBI:83624"/>
        <dbReference type="EC" id="2.7.7.42"/>
    </reaction>
</comment>
<dbReference type="Pfam" id="PF03710">
    <property type="entry name" value="GlnE"/>
    <property type="match status" value="2"/>
</dbReference>
<comment type="cofactor">
    <cofactor evidence="7">
        <name>Mg(2+)</name>
        <dbReference type="ChEBI" id="CHEBI:18420"/>
    </cofactor>
</comment>
<dbReference type="SUPFAM" id="SSF81301">
    <property type="entry name" value="Nucleotidyltransferase"/>
    <property type="match status" value="2"/>
</dbReference>
<dbReference type="PANTHER" id="PTHR30621:SF0">
    <property type="entry name" value="BIFUNCTIONAL GLUTAMINE SYNTHETASE ADENYLYLTRANSFERASE_ADENYLYL-REMOVING ENZYME"/>
    <property type="match status" value="1"/>
</dbReference>
<dbReference type="InterPro" id="IPR043519">
    <property type="entry name" value="NT_sf"/>
</dbReference>
<dbReference type="GO" id="GO:0047388">
    <property type="term" value="F:[glutamine synthetase]-adenylyl-L-tyrosine phosphorylase activity"/>
    <property type="evidence" value="ECO:0007669"/>
    <property type="project" value="UniProtKB-EC"/>
</dbReference>
<gene>
    <name evidence="7" type="primary">glnE</name>
    <name evidence="11" type="ORF">ACFOW6_06710</name>
</gene>
<proteinExistence type="inferred from homology"/>
<evidence type="ECO:0000256" key="3">
    <source>
        <dbReference type="ARBA" id="ARBA00022741"/>
    </source>
</evidence>
<dbReference type="Gene3D" id="1.20.120.330">
    <property type="entry name" value="Nucleotidyltransferases domain 2"/>
    <property type="match status" value="2"/>
</dbReference>
<dbReference type="Proteomes" id="UP001595799">
    <property type="component" value="Unassembled WGS sequence"/>
</dbReference>
<evidence type="ECO:0000259" key="10">
    <source>
        <dbReference type="Pfam" id="PF08335"/>
    </source>
</evidence>
<dbReference type="EC" id="2.7.7.89" evidence="7"/>
<keyword evidence="3 7" id="KW-0547">Nucleotide-binding</keyword>
<evidence type="ECO:0000259" key="9">
    <source>
        <dbReference type="Pfam" id="PF03710"/>
    </source>
</evidence>
<dbReference type="HAMAP" id="MF_00802">
    <property type="entry name" value="GlnE"/>
    <property type="match status" value="1"/>
</dbReference>
<dbReference type="SUPFAM" id="SSF81593">
    <property type="entry name" value="Nucleotidyltransferase substrate binding subunit/domain"/>
    <property type="match status" value="2"/>
</dbReference>
<dbReference type="RefSeq" id="WP_382421570.1">
    <property type="nucleotide sequence ID" value="NZ_JBHSCW010000003.1"/>
</dbReference>
<dbReference type="Gene3D" id="1.20.120.1510">
    <property type="match status" value="1"/>
</dbReference>
<feature type="domain" description="Glutamate-ammonia ligase adenylyltransferase repeated" evidence="9">
    <location>
        <begin position="57"/>
        <end position="300"/>
    </location>
</feature>
<evidence type="ECO:0000256" key="2">
    <source>
        <dbReference type="ARBA" id="ARBA00022695"/>
    </source>
</evidence>
<comment type="caution">
    <text evidence="11">The sequence shown here is derived from an EMBL/GenBank/DDBJ whole genome shotgun (WGS) entry which is preliminary data.</text>
</comment>
<dbReference type="NCBIfam" id="NF008292">
    <property type="entry name" value="PRK11072.1"/>
    <property type="match status" value="1"/>
</dbReference>
<dbReference type="Gene3D" id="3.30.460.10">
    <property type="entry name" value="Beta Polymerase, domain 2"/>
    <property type="match status" value="2"/>
</dbReference>
<keyword evidence="5 7" id="KW-0460">Magnesium</keyword>
<dbReference type="InterPro" id="IPR005190">
    <property type="entry name" value="GlnE_rpt_dom"/>
</dbReference>
<evidence type="ECO:0000313" key="11">
    <source>
        <dbReference type="EMBL" id="MFC4351234.1"/>
    </source>
</evidence>
<evidence type="ECO:0000256" key="8">
    <source>
        <dbReference type="SAM" id="MobiDB-lite"/>
    </source>
</evidence>
<evidence type="ECO:0000256" key="1">
    <source>
        <dbReference type="ARBA" id="ARBA00022679"/>
    </source>
</evidence>
<reference evidence="12" key="1">
    <citation type="journal article" date="2019" name="Int. J. Syst. Evol. Microbiol.">
        <title>The Global Catalogue of Microorganisms (GCM) 10K type strain sequencing project: providing services to taxonomists for standard genome sequencing and annotation.</title>
        <authorList>
            <consortium name="The Broad Institute Genomics Platform"/>
            <consortium name="The Broad Institute Genome Sequencing Center for Infectious Disease"/>
            <person name="Wu L."/>
            <person name="Ma J."/>
        </authorList>
    </citation>
    <scope>NUCLEOTIDE SEQUENCE [LARGE SCALE GENOMIC DNA]</scope>
    <source>
        <strain evidence="12">CECT 8472</strain>
    </source>
</reference>
<dbReference type="EC" id="2.7.7.42" evidence="7"/>
<feature type="compositionally biased region" description="Polar residues" evidence="8">
    <location>
        <begin position="1"/>
        <end position="11"/>
    </location>
</feature>
<organism evidence="11 12">
    <name type="scientific">Fodinicurvata halophila</name>
    <dbReference type="NCBI Taxonomy" id="1419723"/>
    <lineage>
        <taxon>Bacteria</taxon>
        <taxon>Pseudomonadati</taxon>
        <taxon>Pseudomonadota</taxon>
        <taxon>Alphaproteobacteria</taxon>
        <taxon>Rhodospirillales</taxon>
        <taxon>Rhodovibrionaceae</taxon>
        <taxon>Fodinicurvata</taxon>
    </lineage>
</organism>
<comment type="catalytic activity">
    <reaction evidence="7">
        <text>[glutamine synthetase]-O(4)-(5'-adenylyl)-L-tyrosine + phosphate = [glutamine synthetase]-L-tyrosine + ADP</text>
        <dbReference type="Rhea" id="RHEA:43716"/>
        <dbReference type="Rhea" id="RHEA-COMP:10660"/>
        <dbReference type="Rhea" id="RHEA-COMP:10661"/>
        <dbReference type="ChEBI" id="CHEBI:43474"/>
        <dbReference type="ChEBI" id="CHEBI:46858"/>
        <dbReference type="ChEBI" id="CHEBI:83624"/>
        <dbReference type="ChEBI" id="CHEBI:456216"/>
        <dbReference type="EC" id="2.7.7.89"/>
    </reaction>
</comment>